<dbReference type="Gene3D" id="1.20.1290.10">
    <property type="entry name" value="AhpD-like"/>
    <property type="match status" value="1"/>
</dbReference>
<dbReference type="PANTHER" id="PTHR33930:SF2">
    <property type="entry name" value="BLR3452 PROTEIN"/>
    <property type="match status" value="1"/>
</dbReference>
<feature type="domain" description="Carboxymuconolactone decarboxylase-like" evidence="1">
    <location>
        <begin position="41"/>
        <end position="110"/>
    </location>
</feature>
<dbReference type="Proteomes" id="UP000245380">
    <property type="component" value="Unassembled WGS sequence"/>
</dbReference>
<accession>A0A2U3CZ20</accession>
<dbReference type="InterPro" id="IPR029032">
    <property type="entry name" value="AhpD-like"/>
</dbReference>
<evidence type="ECO:0000259" key="1">
    <source>
        <dbReference type="Pfam" id="PF02627"/>
    </source>
</evidence>
<protein>
    <submittedName>
        <fullName evidence="2">Carboxymuconolactone decarboxylase</fullName>
    </submittedName>
</protein>
<dbReference type="GO" id="GO:0051920">
    <property type="term" value="F:peroxiredoxin activity"/>
    <property type="evidence" value="ECO:0007669"/>
    <property type="project" value="InterPro"/>
</dbReference>
<keyword evidence="3" id="KW-1185">Reference proteome</keyword>
<dbReference type="EMBL" id="MPDK01000054">
    <property type="protein sequence ID" value="PWI54267.1"/>
    <property type="molecule type" value="Genomic_DNA"/>
</dbReference>
<dbReference type="PANTHER" id="PTHR33930">
    <property type="entry name" value="ALKYL HYDROPEROXIDE REDUCTASE AHPD"/>
    <property type="match status" value="1"/>
</dbReference>
<name>A0A2U3CZ20_SULT2</name>
<sequence>MTIEELLSAMEKEAGARPVTMELLSQLDESTVFEHASNKQWLFSKTAVPNKYKLLMSITAAAALGQENCIKTYVKSALRQGIQKDEIMEALLVARFVKATTVISASVDAMKLLVEESSTDLE</sequence>
<comment type="caution">
    <text evidence="2">The sequence shown here is derived from an EMBL/GenBank/DDBJ whole genome shotgun (WGS) entry which is preliminary data.</text>
</comment>
<dbReference type="InterPro" id="IPR003779">
    <property type="entry name" value="CMD-like"/>
</dbReference>
<evidence type="ECO:0000313" key="2">
    <source>
        <dbReference type="EMBL" id="PWI54267.1"/>
    </source>
</evidence>
<reference evidence="2 3" key="1">
    <citation type="submission" date="2016-11" db="EMBL/GenBank/DDBJ databases">
        <title>Comparative genomics of Acidibacillus ferroxidans species.</title>
        <authorList>
            <person name="Oliveira G."/>
            <person name="Nunes G."/>
            <person name="Oliveira R."/>
            <person name="Araujo F."/>
            <person name="Salim A."/>
            <person name="Scholte L."/>
            <person name="Morais D."/>
            <person name="Nancucheo I."/>
            <person name="Johnson D.B."/>
            <person name="Grail B."/>
            <person name="Bittencourt J."/>
            <person name="Valadares R."/>
        </authorList>
    </citation>
    <scope>NUCLEOTIDE SEQUENCE [LARGE SCALE GENOMIC DNA]</scope>
    <source>
        <strain evidence="2 3">Y002</strain>
    </source>
</reference>
<dbReference type="RefSeq" id="WP_109431777.1">
    <property type="nucleotide sequence ID" value="NZ_MPDK01000054.1"/>
</dbReference>
<dbReference type="SUPFAM" id="SSF69118">
    <property type="entry name" value="AhpD-like"/>
    <property type="match status" value="1"/>
</dbReference>
<proteinExistence type="predicted"/>
<dbReference type="Pfam" id="PF02627">
    <property type="entry name" value="CMD"/>
    <property type="match status" value="1"/>
</dbReference>
<dbReference type="OrthoDB" id="9806086at2"/>
<organism evidence="2 3">
    <name type="scientific">Sulfoacidibacillus thermotolerans</name>
    <name type="common">Acidibacillus sulfuroxidans</name>
    <dbReference type="NCBI Taxonomy" id="1765684"/>
    <lineage>
        <taxon>Bacteria</taxon>
        <taxon>Bacillati</taxon>
        <taxon>Bacillota</taxon>
        <taxon>Bacilli</taxon>
        <taxon>Bacillales</taxon>
        <taxon>Alicyclobacillaceae</taxon>
        <taxon>Sulfoacidibacillus</taxon>
    </lineage>
</organism>
<dbReference type="AlphaFoldDB" id="A0A2U3CZ20"/>
<gene>
    <name evidence="2" type="ORF">BM613_13790</name>
</gene>
<evidence type="ECO:0000313" key="3">
    <source>
        <dbReference type="Proteomes" id="UP000245380"/>
    </source>
</evidence>